<gene>
    <name evidence="11" type="ORF">CIB84_010671</name>
</gene>
<keyword evidence="6" id="KW-0845">Vitamin A</keyword>
<keyword evidence="9" id="KW-0472">Membrane</keyword>
<dbReference type="InterPro" id="IPR026612">
    <property type="entry name" value="STRA6-like"/>
</dbReference>
<proteinExistence type="predicted"/>
<keyword evidence="10" id="KW-0675">Receptor</keyword>
<keyword evidence="4" id="KW-1003">Cell membrane</keyword>
<evidence type="ECO:0000256" key="6">
    <source>
        <dbReference type="ARBA" id="ARBA00022893"/>
    </source>
</evidence>
<evidence type="ECO:0000313" key="11">
    <source>
        <dbReference type="EMBL" id="POI25579.1"/>
    </source>
</evidence>
<organism evidence="11 12">
    <name type="scientific">Bambusicola thoracicus</name>
    <name type="common">Chinese bamboo-partridge</name>
    <name type="synonym">Perdix thoracica</name>
    <dbReference type="NCBI Taxonomy" id="9083"/>
    <lineage>
        <taxon>Eukaryota</taxon>
        <taxon>Metazoa</taxon>
        <taxon>Chordata</taxon>
        <taxon>Craniata</taxon>
        <taxon>Vertebrata</taxon>
        <taxon>Euteleostomi</taxon>
        <taxon>Archelosauria</taxon>
        <taxon>Archosauria</taxon>
        <taxon>Dinosauria</taxon>
        <taxon>Saurischia</taxon>
        <taxon>Theropoda</taxon>
        <taxon>Coelurosauria</taxon>
        <taxon>Aves</taxon>
        <taxon>Neognathae</taxon>
        <taxon>Galloanserae</taxon>
        <taxon>Galliformes</taxon>
        <taxon>Phasianidae</taxon>
        <taxon>Perdicinae</taxon>
        <taxon>Bambusicola</taxon>
    </lineage>
</organism>
<evidence type="ECO:0000256" key="10">
    <source>
        <dbReference type="ARBA" id="ARBA00023170"/>
    </source>
</evidence>
<keyword evidence="5" id="KW-0812">Transmembrane</keyword>
<evidence type="ECO:0000256" key="9">
    <source>
        <dbReference type="ARBA" id="ARBA00023136"/>
    </source>
</evidence>
<evidence type="ECO:0000256" key="2">
    <source>
        <dbReference type="ARBA" id="ARBA00014411"/>
    </source>
</evidence>
<evidence type="ECO:0000256" key="7">
    <source>
        <dbReference type="ARBA" id="ARBA00022989"/>
    </source>
</evidence>
<evidence type="ECO:0000256" key="1">
    <source>
        <dbReference type="ARBA" id="ARBA00004651"/>
    </source>
</evidence>
<dbReference type="Proteomes" id="UP000237246">
    <property type="component" value="Unassembled WGS sequence"/>
</dbReference>
<reference evidence="11 12" key="1">
    <citation type="submission" date="2018-01" db="EMBL/GenBank/DDBJ databases">
        <title>Comparison of the Chinese Bamboo Partridge and Red Junglefowl genome sequences highlights the importance of demography in genome evolution.</title>
        <authorList>
            <person name="Tiley G.P."/>
            <person name="Kimball R.T."/>
            <person name="Braun E.L."/>
            <person name="Burleigh J.G."/>
        </authorList>
    </citation>
    <scope>NUCLEOTIDE SEQUENCE [LARGE SCALE GENOMIC DNA]</scope>
    <source>
        <strain evidence="11">RTK389</strain>
        <tissue evidence="11">Blood</tissue>
    </source>
</reference>
<dbReference type="GO" id="GO:0071939">
    <property type="term" value="P:vitamin A import into cell"/>
    <property type="evidence" value="ECO:0007669"/>
    <property type="project" value="TreeGrafter"/>
</dbReference>
<evidence type="ECO:0000256" key="3">
    <source>
        <dbReference type="ARBA" id="ARBA00022448"/>
    </source>
</evidence>
<dbReference type="GO" id="GO:0038023">
    <property type="term" value="F:signaling receptor activity"/>
    <property type="evidence" value="ECO:0007669"/>
    <property type="project" value="InterPro"/>
</dbReference>
<keyword evidence="8" id="KW-0683">Retinol-binding</keyword>
<dbReference type="GO" id="GO:0019841">
    <property type="term" value="F:retinol binding"/>
    <property type="evidence" value="ECO:0007669"/>
    <property type="project" value="UniProtKB-KW"/>
</dbReference>
<dbReference type="EMBL" id="PPHD01033473">
    <property type="protein sequence ID" value="POI25579.1"/>
    <property type="molecule type" value="Genomic_DNA"/>
</dbReference>
<dbReference type="OrthoDB" id="2376984at2759"/>
<dbReference type="PANTHER" id="PTHR21444:SF16">
    <property type="entry name" value="RECEPTOR FOR RETINOL UPTAKE STRA6"/>
    <property type="match status" value="1"/>
</dbReference>
<comment type="caution">
    <text evidence="11">The sequence shown here is derived from an EMBL/GenBank/DDBJ whole genome shotgun (WGS) entry which is preliminary data.</text>
</comment>
<keyword evidence="12" id="KW-1185">Reference proteome</keyword>
<dbReference type="GO" id="GO:0005886">
    <property type="term" value="C:plasma membrane"/>
    <property type="evidence" value="ECO:0007669"/>
    <property type="project" value="UniProtKB-SubCell"/>
</dbReference>
<dbReference type="PANTHER" id="PTHR21444">
    <property type="entry name" value="COILED-COIL DOMAIN-CONTAINING PROTEIN 180"/>
    <property type="match status" value="1"/>
</dbReference>
<sequence length="134" mass="15017">MVISALYNAIHFCQLDISLLNRGVETFDPGYHAYCHYLKTEVSQSHPLMRAFCLLLLQPTKPQGPPEPRMGDLEEGLQLMHTKKAPSGGGRLKRSRARWWLAYTLLNNPSLMTCRKTALCDPTANGAQLSPPRP</sequence>
<dbReference type="GO" id="GO:0034632">
    <property type="term" value="F:retinol transmembrane transporter activity"/>
    <property type="evidence" value="ECO:0007669"/>
    <property type="project" value="InterPro"/>
</dbReference>
<evidence type="ECO:0000256" key="5">
    <source>
        <dbReference type="ARBA" id="ARBA00022692"/>
    </source>
</evidence>
<name>A0A2P4SNB9_BAMTH</name>
<keyword evidence="3" id="KW-0813">Transport</keyword>
<evidence type="ECO:0000256" key="4">
    <source>
        <dbReference type="ARBA" id="ARBA00022475"/>
    </source>
</evidence>
<accession>A0A2P4SNB9</accession>
<keyword evidence="7" id="KW-1133">Transmembrane helix</keyword>
<evidence type="ECO:0000313" key="12">
    <source>
        <dbReference type="Proteomes" id="UP000237246"/>
    </source>
</evidence>
<dbReference type="Pfam" id="PF14752">
    <property type="entry name" value="RBP_receptor"/>
    <property type="match status" value="1"/>
</dbReference>
<dbReference type="GO" id="GO:0016918">
    <property type="term" value="F:retinal binding"/>
    <property type="evidence" value="ECO:0007669"/>
    <property type="project" value="UniProtKB-KW"/>
</dbReference>
<evidence type="ECO:0000256" key="8">
    <source>
        <dbReference type="ARBA" id="ARBA00023072"/>
    </source>
</evidence>
<protein>
    <recommendedName>
        <fullName evidence="2">Receptor for retinol uptake STRA6</fullName>
    </recommendedName>
</protein>
<dbReference type="AlphaFoldDB" id="A0A2P4SNB9"/>
<comment type="subcellular location">
    <subcellularLocation>
        <location evidence="1">Cell membrane</location>
        <topology evidence="1">Multi-pass membrane protein</topology>
    </subcellularLocation>
</comment>